<reference evidence="8 9" key="1">
    <citation type="submission" date="2020-08" db="EMBL/GenBank/DDBJ databases">
        <authorList>
            <person name="Liu C."/>
            <person name="Sun Q."/>
        </authorList>
    </citation>
    <scope>NUCLEOTIDE SEQUENCE [LARGE SCALE GENOMIC DNA]</scope>
    <source>
        <strain evidence="8 9">N22</strain>
    </source>
</reference>
<proteinExistence type="inferred from homology"/>
<keyword evidence="5 7" id="KW-1133">Transmembrane helix</keyword>
<dbReference type="PANTHER" id="PTHR34856:SF2">
    <property type="entry name" value="PROTEIN NRFD"/>
    <property type="match status" value="1"/>
</dbReference>
<feature type="transmembrane region" description="Helical" evidence="7">
    <location>
        <begin position="6"/>
        <end position="31"/>
    </location>
</feature>
<organism evidence="8 9">
    <name type="scientific">Gordonibacter massiliensis</name>
    <name type="common">ex Traore et al. 2017</name>
    <dbReference type="NCBI Taxonomy" id="1841863"/>
    <lineage>
        <taxon>Bacteria</taxon>
        <taxon>Bacillati</taxon>
        <taxon>Actinomycetota</taxon>
        <taxon>Coriobacteriia</taxon>
        <taxon>Eggerthellales</taxon>
        <taxon>Eggerthellaceae</taxon>
        <taxon>Gordonibacter</taxon>
    </lineage>
</organism>
<dbReference type="InterPro" id="IPR052049">
    <property type="entry name" value="Electron_transfer_protein"/>
</dbReference>
<feature type="transmembrane region" description="Helical" evidence="7">
    <location>
        <begin position="52"/>
        <end position="75"/>
    </location>
</feature>
<dbReference type="EMBL" id="JACMSE010000008">
    <property type="protein sequence ID" value="MBC2889880.1"/>
    <property type="molecule type" value="Genomic_DNA"/>
</dbReference>
<evidence type="ECO:0000256" key="3">
    <source>
        <dbReference type="ARBA" id="ARBA00022475"/>
    </source>
</evidence>
<dbReference type="AlphaFoldDB" id="A0A842JL48"/>
<evidence type="ECO:0000256" key="2">
    <source>
        <dbReference type="ARBA" id="ARBA00008929"/>
    </source>
</evidence>
<dbReference type="Gene3D" id="1.20.1630.10">
    <property type="entry name" value="Formate dehydrogenase/DMSO reductase domain"/>
    <property type="match status" value="1"/>
</dbReference>
<evidence type="ECO:0000313" key="8">
    <source>
        <dbReference type="EMBL" id="MBC2889880.1"/>
    </source>
</evidence>
<evidence type="ECO:0000256" key="7">
    <source>
        <dbReference type="SAM" id="Phobius"/>
    </source>
</evidence>
<dbReference type="GO" id="GO:0005886">
    <property type="term" value="C:plasma membrane"/>
    <property type="evidence" value="ECO:0007669"/>
    <property type="project" value="UniProtKB-SubCell"/>
</dbReference>
<protein>
    <submittedName>
        <fullName evidence="8">Polysulfide reductase NrfD</fullName>
    </submittedName>
</protein>
<dbReference type="Pfam" id="PF03916">
    <property type="entry name" value="NrfD"/>
    <property type="match status" value="1"/>
</dbReference>
<dbReference type="PANTHER" id="PTHR34856">
    <property type="entry name" value="PROTEIN NRFD"/>
    <property type="match status" value="1"/>
</dbReference>
<feature type="transmembrane region" description="Helical" evidence="7">
    <location>
        <begin position="197"/>
        <end position="222"/>
    </location>
</feature>
<keyword evidence="3" id="KW-1003">Cell membrane</keyword>
<evidence type="ECO:0000256" key="6">
    <source>
        <dbReference type="ARBA" id="ARBA00023136"/>
    </source>
</evidence>
<comment type="subcellular location">
    <subcellularLocation>
        <location evidence="1">Cell membrane</location>
        <topology evidence="1">Multi-pass membrane protein</topology>
    </subcellularLocation>
</comment>
<evidence type="ECO:0000313" key="9">
    <source>
        <dbReference type="Proteomes" id="UP000587396"/>
    </source>
</evidence>
<keyword evidence="9" id="KW-1185">Reference proteome</keyword>
<accession>A0A842JL48</accession>
<gene>
    <name evidence="8" type="primary">nrfD</name>
    <name evidence="8" type="ORF">H7313_11085</name>
</gene>
<evidence type="ECO:0000256" key="5">
    <source>
        <dbReference type="ARBA" id="ARBA00022989"/>
    </source>
</evidence>
<feature type="transmembrane region" description="Helical" evidence="7">
    <location>
        <begin position="124"/>
        <end position="144"/>
    </location>
</feature>
<feature type="transmembrane region" description="Helical" evidence="7">
    <location>
        <begin position="95"/>
        <end position="117"/>
    </location>
</feature>
<evidence type="ECO:0000256" key="1">
    <source>
        <dbReference type="ARBA" id="ARBA00004651"/>
    </source>
</evidence>
<name>A0A842JL48_9ACTN</name>
<keyword evidence="6 7" id="KW-0472">Membrane</keyword>
<dbReference type="Proteomes" id="UP000587396">
    <property type="component" value="Unassembled WGS sequence"/>
</dbReference>
<keyword evidence="4 7" id="KW-0812">Transmembrane</keyword>
<feature type="transmembrane region" description="Helical" evidence="7">
    <location>
        <begin position="242"/>
        <end position="263"/>
    </location>
</feature>
<evidence type="ECO:0000256" key="4">
    <source>
        <dbReference type="ARBA" id="ARBA00022692"/>
    </source>
</evidence>
<comment type="caution">
    <text evidence="8">The sequence shown here is derived from an EMBL/GenBank/DDBJ whole genome shotgun (WGS) entry which is preliminary data.</text>
</comment>
<feature type="transmembrane region" description="Helical" evidence="7">
    <location>
        <begin position="275"/>
        <end position="295"/>
    </location>
</feature>
<sequence>MFGALTVGYLFLGGAGAGAIVVGCLLDLVAVRAPFGTDARVSVDEAPPVERVASFTLLAGFAALVLGTLCLIIDLGRIDRVLALFLNPSLTYLTVGSYALAVLVLCGAFLALVRFVYLPSVPRSVVVAVEAVAAAVGTVVALYTGLLLQGLNAVALWKSPLLPVMFVLSSLSCGIAVALAASFFSELDADLAHAVRVLARVDAAVIALEAVVSAAFAEISLGGGNPAASASAAQLMGGSEALAWWVGFVLCGLIVPFVVEAVSAVRGRTKPVLRAALAVAAVLVLVGGLCLRGSVVGAGAHRALELEEPAAQTQRAM</sequence>
<feature type="transmembrane region" description="Helical" evidence="7">
    <location>
        <begin position="164"/>
        <end position="185"/>
    </location>
</feature>
<dbReference type="InterPro" id="IPR005614">
    <property type="entry name" value="NrfD-like"/>
</dbReference>
<comment type="similarity">
    <text evidence="2">Belongs to the NrfD family.</text>
</comment>